<dbReference type="GO" id="GO:0000287">
    <property type="term" value="F:magnesium ion binding"/>
    <property type="evidence" value="ECO:0007669"/>
    <property type="project" value="TreeGrafter"/>
</dbReference>
<dbReference type="PANTHER" id="PTHR31739">
    <property type="entry name" value="ENT-COPALYL DIPHOSPHATE SYNTHASE, CHLOROPLASTIC"/>
    <property type="match status" value="1"/>
</dbReference>
<comment type="similarity">
    <text evidence="1">Belongs to the terpene synthase family.</text>
</comment>
<reference evidence="2 3" key="1">
    <citation type="journal article" date="2020" name="ISME J.">
        <title>Uncovering the hidden diversity of litter-decomposition mechanisms in mushroom-forming fungi.</title>
        <authorList>
            <person name="Floudas D."/>
            <person name="Bentzer J."/>
            <person name="Ahren D."/>
            <person name="Johansson T."/>
            <person name="Persson P."/>
            <person name="Tunlid A."/>
        </authorList>
    </citation>
    <scope>NUCLEOTIDE SEQUENCE [LARGE SCALE GENOMIC DNA]</scope>
    <source>
        <strain evidence="2 3">CBS 291.85</strain>
    </source>
</reference>
<dbReference type="OrthoDB" id="2343925at2759"/>
<dbReference type="InterPro" id="IPR008930">
    <property type="entry name" value="Terpenoid_cyclase/PrenylTrfase"/>
</dbReference>
<dbReference type="GO" id="GO:0010333">
    <property type="term" value="F:terpene synthase activity"/>
    <property type="evidence" value="ECO:0007669"/>
    <property type="project" value="InterPro"/>
</dbReference>
<proteinExistence type="inferred from homology"/>
<evidence type="ECO:0000313" key="3">
    <source>
        <dbReference type="Proteomes" id="UP000559256"/>
    </source>
</evidence>
<dbReference type="Gene3D" id="1.50.10.160">
    <property type="match status" value="1"/>
</dbReference>
<keyword evidence="3" id="KW-1185">Reference proteome</keyword>
<evidence type="ECO:0000256" key="1">
    <source>
        <dbReference type="ARBA" id="ARBA00006333"/>
    </source>
</evidence>
<protein>
    <submittedName>
        <fullName evidence="2">Uncharacterized protein</fullName>
    </submittedName>
</protein>
<dbReference type="EMBL" id="JAACJM010000017">
    <property type="protein sequence ID" value="KAF5367991.1"/>
    <property type="molecule type" value="Genomic_DNA"/>
</dbReference>
<dbReference type="GO" id="GO:0016102">
    <property type="term" value="P:diterpenoid biosynthetic process"/>
    <property type="evidence" value="ECO:0007669"/>
    <property type="project" value="TreeGrafter"/>
</dbReference>
<dbReference type="AlphaFoldDB" id="A0A8H5GNE8"/>
<dbReference type="Proteomes" id="UP000559256">
    <property type="component" value="Unassembled WGS sequence"/>
</dbReference>
<comment type="caution">
    <text evidence="2">The sequence shown here is derived from an EMBL/GenBank/DDBJ whole genome shotgun (WGS) entry which is preliminary data.</text>
</comment>
<sequence>MTVSLMTSSPIPSHDIDTYNAANELLRSLVELFDAGNGIGTFSHSIYDTAWVSMVSRAEPNGSRYRVFPECFQFIYDAQLEDGSWRSPGCTNIHDAIINTLACLLSFKHHQRLGHTSCPLDLADRVEKAVSFLTGALKEWNSASVERIAFEMIIPRLLELLDDEGINFDFPGRGPLYEVYMSKLKMVNLEGMYQPDALPTGILHSLEAFVGKCDFDRLRHHKRDGNFFGSPASTAAYLMSVSEWDGEAEDYLRRVIQRFKSCGYSGAVSTVWPTTVMEFAWPVCNLLESGFALENLDQHSLARIGDILCSYLTAGNGVIGVDSKALTALLHIDIGKPFPLDSLLNAFELPTHFQCFKYERNPSVSANCHALIAFLSHPEPEKYAKQILKVMYFLLNEYWSSKKLVLDKWHASPWYPALLTTTAMTSFLHLSGQGRLQDTTASDGNRLGVRLPLVLFKILSCILQTKNEDGSWGVNGNPEETAYCVLSLARLASLPCIGTKSFSKQIDLAIASGRRYLKPWVSRKLEASSLIWIGKVLYSSERVCRSYVIAALHAPVPTYSPETLPCVDKSTHYDRLFSIDEDLATRFGGH</sequence>
<accession>A0A8H5GNE8</accession>
<gene>
    <name evidence="2" type="ORF">D9758_004488</name>
</gene>
<dbReference type="Gene3D" id="1.50.10.20">
    <property type="match status" value="1"/>
</dbReference>
<dbReference type="PANTHER" id="PTHR31739:SF25">
    <property type="entry name" value="(E,E)-GERANYLLINALOOL SYNTHASE"/>
    <property type="match status" value="1"/>
</dbReference>
<name>A0A8H5GNE8_9AGAR</name>
<organism evidence="2 3">
    <name type="scientific">Tetrapyrgos nigripes</name>
    <dbReference type="NCBI Taxonomy" id="182062"/>
    <lineage>
        <taxon>Eukaryota</taxon>
        <taxon>Fungi</taxon>
        <taxon>Dikarya</taxon>
        <taxon>Basidiomycota</taxon>
        <taxon>Agaricomycotina</taxon>
        <taxon>Agaricomycetes</taxon>
        <taxon>Agaricomycetidae</taxon>
        <taxon>Agaricales</taxon>
        <taxon>Marasmiineae</taxon>
        <taxon>Marasmiaceae</taxon>
        <taxon>Tetrapyrgos</taxon>
    </lineage>
</organism>
<evidence type="ECO:0000313" key="2">
    <source>
        <dbReference type="EMBL" id="KAF5367991.1"/>
    </source>
</evidence>
<dbReference type="InterPro" id="IPR050148">
    <property type="entry name" value="Terpene_synthase-like"/>
</dbReference>
<dbReference type="SUPFAM" id="SSF48239">
    <property type="entry name" value="Terpenoid cyclases/Protein prenyltransferases"/>
    <property type="match status" value="1"/>
</dbReference>